<evidence type="ECO:0000256" key="1">
    <source>
        <dbReference type="SAM" id="SignalP"/>
    </source>
</evidence>
<dbReference type="RefSeq" id="WP_107242768.1">
    <property type="nucleotide sequence ID" value="NZ_PYMJ01000009.1"/>
</dbReference>
<protein>
    <submittedName>
        <fullName evidence="2">DUF1425 domain-containing protein</fullName>
    </submittedName>
</protein>
<comment type="caution">
    <text evidence="2">The sequence shown here is derived from an EMBL/GenBank/DDBJ whole genome shotgun (WGS) entry which is preliminary data.</text>
</comment>
<evidence type="ECO:0000313" key="2">
    <source>
        <dbReference type="EMBL" id="PSU48582.1"/>
    </source>
</evidence>
<dbReference type="Pfam" id="PF07233">
    <property type="entry name" value="DUF1425"/>
    <property type="match status" value="1"/>
</dbReference>
<dbReference type="Proteomes" id="UP000240987">
    <property type="component" value="Unassembled WGS sequence"/>
</dbReference>
<dbReference type="InterPro" id="IPR038483">
    <property type="entry name" value="YcfL-like_sf"/>
</dbReference>
<keyword evidence="1" id="KW-0732">Signal</keyword>
<accession>A0A2T3JI32</accession>
<evidence type="ECO:0000313" key="3">
    <source>
        <dbReference type="Proteomes" id="UP000240987"/>
    </source>
</evidence>
<dbReference type="EMBL" id="PYMJ01000009">
    <property type="protein sequence ID" value="PSU48582.1"/>
    <property type="molecule type" value="Genomic_DNA"/>
</dbReference>
<gene>
    <name evidence="2" type="ORF">C9J12_11040</name>
</gene>
<feature type="signal peptide" evidence="1">
    <location>
        <begin position="1"/>
        <end position="17"/>
    </location>
</feature>
<dbReference type="CDD" id="cd09030">
    <property type="entry name" value="DUF1425"/>
    <property type="match status" value="1"/>
</dbReference>
<dbReference type="Gene3D" id="2.60.40.3230">
    <property type="match status" value="1"/>
</dbReference>
<organism evidence="2 3">
    <name type="scientific">Photobacterium frigidiphilum</name>
    <dbReference type="NCBI Taxonomy" id="264736"/>
    <lineage>
        <taxon>Bacteria</taxon>
        <taxon>Pseudomonadati</taxon>
        <taxon>Pseudomonadota</taxon>
        <taxon>Gammaproteobacteria</taxon>
        <taxon>Vibrionales</taxon>
        <taxon>Vibrionaceae</taxon>
        <taxon>Photobacterium</taxon>
    </lineage>
</organism>
<dbReference type="AlphaFoldDB" id="A0A2T3JI32"/>
<proteinExistence type="predicted"/>
<name>A0A2T3JI32_9GAMM</name>
<dbReference type="OrthoDB" id="5616034at2"/>
<sequence length="128" mass="14238">MKYLSILLFAFALTACSTTTSGISIESSNQNVVIGNSSLANRLSIERATVGHNNGLMKAGVPVTSKISSDLELQYRFYWYDGQGLEISGSDSPWRQFVLHGKDTMTLQAMARSLEAKQYRIYIREASY</sequence>
<dbReference type="PROSITE" id="PS51257">
    <property type="entry name" value="PROKAR_LIPOPROTEIN"/>
    <property type="match status" value="1"/>
</dbReference>
<keyword evidence="3" id="KW-1185">Reference proteome</keyword>
<dbReference type="InterPro" id="IPR010824">
    <property type="entry name" value="DUF1425"/>
</dbReference>
<feature type="chain" id="PRO_5015520066" evidence="1">
    <location>
        <begin position="18"/>
        <end position="128"/>
    </location>
</feature>
<reference evidence="2 3" key="1">
    <citation type="submission" date="2018-01" db="EMBL/GenBank/DDBJ databases">
        <title>Whole genome sequencing of Histamine producing bacteria.</title>
        <authorList>
            <person name="Butler K."/>
        </authorList>
    </citation>
    <scope>NUCLEOTIDE SEQUENCE [LARGE SCALE GENOMIC DNA]</scope>
    <source>
        <strain evidence="2 3">JCM 12947</strain>
    </source>
</reference>